<proteinExistence type="predicted"/>
<evidence type="ECO:0000313" key="4">
    <source>
        <dbReference type="Proteomes" id="UP001557470"/>
    </source>
</evidence>
<dbReference type="SUPFAM" id="SSF49562">
    <property type="entry name" value="C2 domain (Calcium/lipid-binding domain, CaLB)"/>
    <property type="match status" value="2"/>
</dbReference>
<gene>
    <name evidence="3" type="ORF">UPYG_G00227550</name>
</gene>
<evidence type="ECO:0000256" key="1">
    <source>
        <dbReference type="SAM" id="MobiDB-lite"/>
    </source>
</evidence>
<dbReference type="InterPro" id="IPR035892">
    <property type="entry name" value="C2_domain_sf"/>
</dbReference>
<dbReference type="PROSITE" id="PS50004">
    <property type="entry name" value="C2"/>
    <property type="match status" value="1"/>
</dbReference>
<feature type="compositionally biased region" description="Low complexity" evidence="1">
    <location>
        <begin position="175"/>
        <end position="191"/>
    </location>
</feature>
<organism evidence="3 4">
    <name type="scientific">Umbra pygmaea</name>
    <name type="common">Eastern mudminnow</name>
    <dbReference type="NCBI Taxonomy" id="75934"/>
    <lineage>
        <taxon>Eukaryota</taxon>
        <taxon>Metazoa</taxon>
        <taxon>Chordata</taxon>
        <taxon>Craniata</taxon>
        <taxon>Vertebrata</taxon>
        <taxon>Euteleostomi</taxon>
        <taxon>Actinopterygii</taxon>
        <taxon>Neopterygii</taxon>
        <taxon>Teleostei</taxon>
        <taxon>Protacanthopterygii</taxon>
        <taxon>Esociformes</taxon>
        <taxon>Umbridae</taxon>
        <taxon>Umbra</taxon>
    </lineage>
</organism>
<feature type="region of interest" description="Disordered" evidence="1">
    <location>
        <begin position="175"/>
        <end position="200"/>
    </location>
</feature>
<keyword evidence="4" id="KW-1185">Reference proteome</keyword>
<feature type="compositionally biased region" description="Polar residues" evidence="1">
    <location>
        <begin position="87"/>
        <end position="98"/>
    </location>
</feature>
<dbReference type="SMART" id="SM00239">
    <property type="entry name" value="C2"/>
    <property type="match status" value="2"/>
</dbReference>
<feature type="compositionally biased region" description="Low complexity" evidence="1">
    <location>
        <begin position="115"/>
        <end position="125"/>
    </location>
</feature>
<sequence length="466" mass="52213">MINNISMAMKSIKKCCKIFLGKDKEIEPEVIRVKMPPVRAISGDLRKGVGVSEDYLLSKLPPDGREVPFVLPTFKPSYVQPRGSRFHSYQTHSSARSTYTERKAELSGASHVVYNPDSSPNSSPRSKQHNTLPCSRDVTGPGGSGESVSRSLFDLSNPGALSHMQRFDSISSFQSSSASSSMRDSVESSRSLESITLSGDEREPRDVGKVCVRVSYQEALEQVWITLVQCKDVDCSEQQRMGFKGVITMTKPVQFRSSVKDACPDLVFMETFVFALQLQQLRCSALVLRLQTQLPRKRTVAECVLSLRQLGPQETQHWLDLSPPSKTSVCHSELHLATCFQPVNGRIQMQVLEAQNLPAPLSHAFFVKIEMQHLNRAVLKKKTRALKSSSGQVTWTEIFYFPLVALDQGFQLSVKLYSRSSVRRKQYLGQVNLGFDSPTPEAACQWRDSLDNPEKVVAVWHRLNRA</sequence>
<dbReference type="AlphaFoldDB" id="A0ABD0WEE9"/>
<reference evidence="3 4" key="1">
    <citation type="submission" date="2024-06" db="EMBL/GenBank/DDBJ databases">
        <authorList>
            <person name="Pan Q."/>
            <person name="Wen M."/>
            <person name="Jouanno E."/>
            <person name="Zahm M."/>
            <person name="Klopp C."/>
            <person name="Cabau C."/>
            <person name="Louis A."/>
            <person name="Berthelot C."/>
            <person name="Parey E."/>
            <person name="Roest Crollius H."/>
            <person name="Montfort J."/>
            <person name="Robinson-Rechavi M."/>
            <person name="Bouchez O."/>
            <person name="Lampietro C."/>
            <person name="Lopez Roques C."/>
            <person name="Donnadieu C."/>
            <person name="Postlethwait J."/>
            <person name="Bobe J."/>
            <person name="Verreycken H."/>
            <person name="Guiguen Y."/>
        </authorList>
    </citation>
    <scope>NUCLEOTIDE SEQUENCE [LARGE SCALE GENOMIC DNA]</scope>
    <source>
        <strain evidence="3">Up_M1</strain>
        <tissue evidence="3">Testis</tissue>
    </source>
</reference>
<dbReference type="PANTHER" id="PTHR46887:SF1">
    <property type="entry name" value="TANDEM C2 DOMAINS NUCLEAR PROTEIN"/>
    <property type="match status" value="1"/>
</dbReference>
<feature type="region of interest" description="Disordered" evidence="1">
    <location>
        <begin position="81"/>
        <end position="151"/>
    </location>
</feature>
<name>A0ABD0WEE9_UMBPY</name>
<dbReference type="Gene3D" id="2.60.40.150">
    <property type="entry name" value="C2 domain"/>
    <property type="match status" value="2"/>
</dbReference>
<protein>
    <recommendedName>
        <fullName evidence="2">C2 domain-containing protein</fullName>
    </recommendedName>
</protein>
<dbReference type="InterPro" id="IPR030542">
    <property type="entry name" value="Tac2-N"/>
</dbReference>
<dbReference type="EMBL" id="JAGEUA010000007">
    <property type="protein sequence ID" value="KAL0969451.1"/>
    <property type="molecule type" value="Genomic_DNA"/>
</dbReference>
<dbReference type="Proteomes" id="UP001557470">
    <property type="component" value="Unassembled WGS sequence"/>
</dbReference>
<accession>A0ABD0WEE9</accession>
<comment type="caution">
    <text evidence="3">The sequence shown here is derived from an EMBL/GenBank/DDBJ whole genome shotgun (WGS) entry which is preliminary data.</text>
</comment>
<dbReference type="Pfam" id="PF00168">
    <property type="entry name" value="C2"/>
    <property type="match status" value="2"/>
</dbReference>
<dbReference type="PANTHER" id="PTHR46887">
    <property type="entry name" value="TANDEM C2 DOMAINS NUCLEAR PROTEIN"/>
    <property type="match status" value="1"/>
</dbReference>
<feature type="domain" description="C2" evidence="2">
    <location>
        <begin position="323"/>
        <end position="461"/>
    </location>
</feature>
<dbReference type="InterPro" id="IPR000008">
    <property type="entry name" value="C2_dom"/>
</dbReference>
<evidence type="ECO:0000259" key="2">
    <source>
        <dbReference type="PROSITE" id="PS50004"/>
    </source>
</evidence>
<evidence type="ECO:0000313" key="3">
    <source>
        <dbReference type="EMBL" id="KAL0969451.1"/>
    </source>
</evidence>